<dbReference type="EMBL" id="UYSL01020134">
    <property type="protein sequence ID" value="VDL72972.1"/>
    <property type="molecule type" value="Genomic_DNA"/>
</dbReference>
<dbReference type="WBParaSite" id="NBR_0000938201-mRNA-1">
    <property type="protein sequence ID" value="NBR_0000938201-mRNA-1"/>
    <property type="gene ID" value="NBR_0000938201"/>
</dbReference>
<feature type="compositionally biased region" description="Low complexity" evidence="1">
    <location>
        <begin position="40"/>
        <end position="77"/>
    </location>
</feature>
<evidence type="ECO:0000313" key="3">
    <source>
        <dbReference type="Proteomes" id="UP000271162"/>
    </source>
</evidence>
<gene>
    <name evidence="2" type="ORF">NBR_LOCUS9383</name>
</gene>
<evidence type="ECO:0000313" key="2">
    <source>
        <dbReference type="EMBL" id="VDL72972.1"/>
    </source>
</evidence>
<evidence type="ECO:0000313" key="4">
    <source>
        <dbReference type="WBParaSite" id="NBR_0000938201-mRNA-1"/>
    </source>
</evidence>
<keyword evidence="3" id="KW-1185">Reference proteome</keyword>
<reference evidence="4" key="1">
    <citation type="submission" date="2017-02" db="UniProtKB">
        <authorList>
            <consortium name="WormBaseParasite"/>
        </authorList>
    </citation>
    <scope>IDENTIFICATION</scope>
</reference>
<reference evidence="2 3" key="2">
    <citation type="submission" date="2018-11" db="EMBL/GenBank/DDBJ databases">
        <authorList>
            <consortium name="Pathogen Informatics"/>
        </authorList>
    </citation>
    <scope>NUCLEOTIDE SEQUENCE [LARGE SCALE GENOMIC DNA]</scope>
</reference>
<proteinExistence type="predicted"/>
<evidence type="ECO:0000256" key="1">
    <source>
        <dbReference type="SAM" id="MobiDB-lite"/>
    </source>
</evidence>
<sequence>MAEGGLLEGMVTFNADYTAPKLTIAEGTIVYECVEVTTTTKSTTTTTTSASEPSMTTGTSTSESSTTTGTSTSESSTATDPNQNLLRAKRAAGDVDQVQSIPYHIVASITVETMVPIAESQWKTYAEKIQSRLEQRHIVFVDDIEVQML</sequence>
<protein>
    <submittedName>
        <fullName evidence="4">CpcD-like domain-containing protein</fullName>
    </submittedName>
</protein>
<accession>A0A0N4Y1A2</accession>
<feature type="region of interest" description="Disordered" evidence="1">
    <location>
        <begin position="40"/>
        <end position="89"/>
    </location>
</feature>
<organism evidence="4">
    <name type="scientific">Nippostrongylus brasiliensis</name>
    <name type="common">Rat hookworm</name>
    <dbReference type="NCBI Taxonomy" id="27835"/>
    <lineage>
        <taxon>Eukaryota</taxon>
        <taxon>Metazoa</taxon>
        <taxon>Ecdysozoa</taxon>
        <taxon>Nematoda</taxon>
        <taxon>Chromadorea</taxon>
        <taxon>Rhabditida</taxon>
        <taxon>Rhabditina</taxon>
        <taxon>Rhabditomorpha</taxon>
        <taxon>Strongyloidea</taxon>
        <taxon>Heligmosomidae</taxon>
        <taxon>Nippostrongylus</taxon>
    </lineage>
</organism>
<name>A0A0N4Y1A2_NIPBR</name>
<dbReference type="AlphaFoldDB" id="A0A0N4Y1A2"/>
<dbReference type="Proteomes" id="UP000271162">
    <property type="component" value="Unassembled WGS sequence"/>
</dbReference>